<organism evidence="5 8">
    <name type="scientific">Vandammella animalimorsus</name>
    <dbReference type="NCBI Taxonomy" id="2029117"/>
    <lineage>
        <taxon>Bacteria</taxon>
        <taxon>Pseudomonadati</taxon>
        <taxon>Pseudomonadota</taxon>
        <taxon>Betaproteobacteria</taxon>
        <taxon>Burkholderiales</taxon>
        <taxon>Comamonadaceae</taxon>
        <taxon>Vandammella</taxon>
    </lineage>
</organism>
<evidence type="ECO:0000256" key="3">
    <source>
        <dbReference type="SAM" id="SignalP"/>
    </source>
</evidence>
<dbReference type="InterPro" id="IPR008816">
    <property type="entry name" value="Gly_zipper_2TM_dom"/>
</dbReference>
<keyword evidence="2" id="KW-0472">Membrane</keyword>
<reference evidence="7 8" key="1">
    <citation type="submission" date="2017-08" db="EMBL/GenBank/DDBJ databases">
        <title>WGS of Clinical strains of the CDC Group NO-1 linked to zoonotic infections in humans.</title>
        <authorList>
            <person name="Bernier A.-M."/>
            <person name="Bernard K."/>
        </authorList>
    </citation>
    <scope>NUCLEOTIDE SEQUENCE [LARGE SCALE GENOMIC DNA]</scope>
    <source>
        <strain evidence="5 8">NML03-0146</strain>
        <strain evidence="6 7">NML91-0035</strain>
    </source>
</reference>
<proteinExistence type="predicted"/>
<accession>A0A2A2AEC2</accession>
<evidence type="ECO:0000313" key="6">
    <source>
        <dbReference type="EMBL" id="PAX16851.1"/>
    </source>
</evidence>
<dbReference type="EMBL" id="NSJF01000001">
    <property type="protein sequence ID" value="PAT36156.1"/>
    <property type="molecule type" value="Genomic_DNA"/>
</dbReference>
<protein>
    <recommendedName>
        <fullName evidence="4">Glycine zipper 2TM domain-containing protein</fullName>
    </recommendedName>
</protein>
<dbReference type="InterPro" id="IPR051407">
    <property type="entry name" value="Bact_OM_lipoprot/Surf_antigen"/>
</dbReference>
<dbReference type="PROSITE" id="PS51257">
    <property type="entry name" value="PROKAR_LIPOPROTEIN"/>
    <property type="match status" value="1"/>
</dbReference>
<comment type="caution">
    <text evidence="5">The sequence shown here is derived from an EMBL/GenBank/DDBJ whole genome shotgun (WGS) entry which is preliminary data.</text>
</comment>
<comment type="subcellular location">
    <subcellularLocation>
        <location evidence="1">Membrane</location>
    </subcellularLocation>
</comment>
<gene>
    <name evidence="5" type="ORF">CK620_02790</name>
    <name evidence="6" type="ORF">CLI92_07030</name>
</gene>
<name>A0A2A2AEC2_9BURK</name>
<dbReference type="EMBL" id="NTBI01000005">
    <property type="protein sequence ID" value="PAX16851.1"/>
    <property type="molecule type" value="Genomic_DNA"/>
</dbReference>
<evidence type="ECO:0000313" key="8">
    <source>
        <dbReference type="Proteomes" id="UP000217999"/>
    </source>
</evidence>
<keyword evidence="3" id="KW-0732">Signal</keyword>
<dbReference type="PANTHER" id="PTHR35603:SF2">
    <property type="entry name" value="OUTER MEMBRANE LIPOPROTEIN"/>
    <property type="match status" value="1"/>
</dbReference>
<evidence type="ECO:0000259" key="4">
    <source>
        <dbReference type="Pfam" id="PF05433"/>
    </source>
</evidence>
<dbReference type="GO" id="GO:0019867">
    <property type="term" value="C:outer membrane"/>
    <property type="evidence" value="ECO:0007669"/>
    <property type="project" value="InterPro"/>
</dbReference>
<accession>A0A2A2T5V9</accession>
<dbReference type="Proteomes" id="UP000217780">
    <property type="component" value="Unassembled WGS sequence"/>
</dbReference>
<dbReference type="Proteomes" id="UP000217999">
    <property type="component" value="Unassembled WGS sequence"/>
</dbReference>
<dbReference type="PANTHER" id="PTHR35603">
    <property type="match status" value="1"/>
</dbReference>
<feature type="domain" description="Glycine zipper 2TM" evidence="4">
    <location>
        <begin position="74"/>
        <end position="114"/>
    </location>
</feature>
<dbReference type="RefSeq" id="WP_095541966.1">
    <property type="nucleotide sequence ID" value="NZ_CP154474.1"/>
</dbReference>
<dbReference type="AlphaFoldDB" id="A0A2A2AEC2"/>
<feature type="chain" id="PRO_5012652016" description="Glycine zipper 2TM domain-containing protein" evidence="3">
    <location>
        <begin position="17"/>
        <end position="168"/>
    </location>
</feature>
<dbReference type="GeneID" id="93872803"/>
<evidence type="ECO:0000313" key="5">
    <source>
        <dbReference type="EMBL" id="PAT36156.1"/>
    </source>
</evidence>
<feature type="signal peptide" evidence="3">
    <location>
        <begin position="1"/>
        <end position="16"/>
    </location>
</feature>
<evidence type="ECO:0000313" key="7">
    <source>
        <dbReference type="Proteomes" id="UP000217780"/>
    </source>
</evidence>
<evidence type="ECO:0000256" key="2">
    <source>
        <dbReference type="ARBA" id="ARBA00023136"/>
    </source>
</evidence>
<evidence type="ECO:0000256" key="1">
    <source>
        <dbReference type="ARBA" id="ARBA00004370"/>
    </source>
</evidence>
<dbReference type="Pfam" id="PF05433">
    <property type="entry name" value="Rick_17kDa_Anti"/>
    <property type="match status" value="1"/>
</dbReference>
<sequence length="168" mass="17062">MSSSRIAYLASTTALALTLAACQSTPLYPADPYRGGGGHVGTAPSRAPANMLEYGYVTDIQALQNTHRGSTGAGILLGAVVGGLAANHVGGGSGRTAATIAGAVGGAVAGNAIEGRMNNGGAQGQVYGYRITIRVDNGQYRMYDVSDPGGLRINDRVQVQNGQIARIQ</sequence>